<dbReference type="RefSeq" id="WP_190919554.1">
    <property type="nucleotide sequence ID" value="NZ_JACXIZ010000027.1"/>
</dbReference>
<accession>A0A927GTK4</accession>
<dbReference type="Gene3D" id="4.10.280.10">
    <property type="entry name" value="Helix-loop-helix DNA-binding domain"/>
    <property type="match status" value="1"/>
</dbReference>
<name>A0A927GTK4_9BACL</name>
<dbReference type="InterPro" id="IPR018540">
    <property type="entry name" value="Spo0E-like"/>
</dbReference>
<evidence type="ECO:0000313" key="2">
    <source>
        <dbReference type="EMBL" id="MBD2846827.1"/>
    </source>
</evidence>
<organism evidence="2 3">
    <name type="scientific">Paenibacillus sabuli</name>
    <dbReference type="NCBI Taxonomy" id="2772509"/>
    <lineage>
        <taxon>Bacteria</taxon>
        <taxon>Bacillati</taxon>
        <taxon>Bacillota</taxon>
        <taxon>Bacilli</taxon>
        <taxon>Bacillales</taxon>
        <taxon>Paenibacillaceae</taxon>
        <taxon>Paenibacillus</taxon>
    </lineage>
</organism>
<dbReference type="Proteomes" id="UP000621560">
    <property type="component" value="Unassembled WGS sequence"/>
</dbReference>
<dbReference type="GO" id="GO:0043937">
    <property type="term" value="P:regulation of sporulation"/>
    <property type="evidence" value="ECO:0007669"/>
    <property type="project" value="InterPro"/>
</dbReference>
<sequence>MDTQWMAHLEGLRRKMIETATNKQSLLHRDVLRLSQALDRLIVKAQREQTAQMTPGKWNDQAQRELQPR</sequence>
<dbReference type="SUPFAM" id="SSF140500">
    <property type="entry name" value="BAS1536-like"/>
    <property type="match status" value="1"/>
</dbReference>
<protein>
    <submittedName>
        <fullName evidence="2">Aspartyl-phosphate phosphatase Spo0E family protein</fullName>
    </submittedName>
</protein>
<proteinExistence type="predicted"/>
<dbReference type="AlphaFoldDB" id="A0A927GTK4"/>
<keyword evidence="3" id="KW-1185">Reference proteome</keyword>
<evidence type="ECO:0000313" key="3">
    <source>
        <dbReference type="Proteomes" id="UP000621560"/>
    </source>
</evidence>
<dbReference type="Pfam" id="PF09388">
    <property type="entry name" value="SpoOE-like"/>
    <property type="match status" value="1"/>
</dbReference>
<comment type="caution">
    <text evidence="2">The sequence shown here is derived from an EMBL/GenBank/DDBJ whole genome shotgun (WGS) entry which is preliminary data.</text>
</comment>
<gene>
    <name evidence="2" type="ORF">IDH44_16645</name>
</gene>
<dbReference type="GO" id="GO:0046983">
    <property type="term" value="F:protein dimerization activity"/>
    <property type="evidence" value="ECO:0007669"/>
    <property type="project" value="InterPro"/>
</dbReference>
<dbReference type="InterPro" id="IPR037208">
    <property type="entry name" value="Spo0E-like_sf"/>
</dbReference>
<feature type="region of interest" description="Disordered" evidence="1">
    <location>
        <begin position="48"/>
        <end position="69"/>
    </location>
</feature>
<evidence type="ECO:0000256" key="1">
    <source>
        <dbReference type="SAM" id="MobiDB-lite"/>
    </source>
</evidence>
<reference evidence="2" key="1">
    <citation type="submission" date="2020-09" db="EMBL/GenBank/DDBJ databases">
        <title>A novel bacterium of genus Paenibacillus, isolated from South China Sea.</title>
        <authorList>
            <person name="Huang H."/>
            <person name="Mo K."/>
            <person name="Hu Y."/>
        </authorList>
    </citation>
    <scope>NUCLEOTIDE SEQUENCE</scope>
    <source>
        <strain evidence="2">IB182496</strain>
    </source>
</reference>
<dbReference type="InterPro" id="IPR036638">
    <property type="entry name" value="HLH_DNA-bd_sf"/>
</dbReference>
<dbReference type="EMBL" id="JACXIZ010000027">
    <property type="protein sequence ID" value="MBD2846827.1"/>
    <property type="molecule type" value="Genomic_DNA"/>
</dbReference>